<dbReference type="PROSITE" id="PS51257">
    <property type="entry name" value="PROKAR_LIPOPROTEIN"/>
    <property type="match status" value="1"/>
</dbReference>
<evidence type="ECO:0000313" key="4">
    <source>
        <dbReference type="Proteomes" id="UP000183104"/>
    </source>
</evidence>
<feature type="region of interest" description="Disordered" evidence="1">
    <location>
        <begin position="209"/>
        <end position="235"/>
    </location>
</feature>
<keyword evidence="4" id="KW-1185">Reference proteome</keyword>
<organism evidence="3 4">
    <name type="scientific">Thiohalorhabdus denitrificans</name>
    <dbReference type="NCBI Taxonomy" id="381306"/>
    <lineage>
        <taxon>Bacteria</taxon>
        <taxon>Pseudomonadati</taxon>
        <taxon>Pseudomonadota</taxon>
        <taxon>Gammaproteobacteria</taxon>
        <taxon>Thiohalorhabdales</taxon>
        <taxon>Thiohalorhabdaceae</taxon>
        <taxon>Thiohalorhabdus</taxon>
    </lineage>
</organism>
<dbReference type="AlphaFoldDB" id="A0A1G5FQR7"/>
<feature type="compositionally biased region" description="Basic and acidic residues" evidence="1">
    <location>
        <begin position="41"/>
        <end position="52"/>
    </location>
</feature>
<accession>A0A1G5FQR7</accession>
<gene>
    <name evidence="3" type="ORF">SAMN05661077_2068</name>
</gene>
<dbReference type="OrthoDB" id="5795476at2"/>
<dbReference type="SUPFAM" id="SSF159594">
    <property type="entry name" value="XCC0632-like"/>
    <property type="match status" value="1"/>
</dbReference>
<dbReference type="Pfam" id="PF03886">
    <property type="entry name" value="ABC_trans_aux"/>
    <property type="match status" value="1"/>
</dbReference>
<proteinExistence type="predicted"/>
<dbReference type="STRING" id="381306.AN478_03550"/>
<evidence type="ECO:0000313" key="3">
    <source>
        <dbReference type="EMBL" id="SCY41487.1"/>
    </source>
</evidence>
<dbReference type="EMBL" id="FMUN01000005">
    <property type="protein sequence ID" value="SCY41487.1"/>
    <property type="molecule type" value="Genomic_DNA"/>
</dbReference>
<evidence type="ECO:0000256" key="1">
    <source>
        <dbReference type="SAM" id="MobiDB-lite"/>
    </source>
</evidence>
<sequence length="235" mass="25292">MRSPMLGALAALLIPLLFAGCLSLPEPEEAPALYRLNAPPPDDRPSGEERAGESAMMAVEVPRVAPGLGTDRIALIRDERRIDYFAGARWVRPLPELLQDFFVESLGHGLPEVQGARSGEVRGAEYRLRVVVRDFQAVYPEGMDGPPRVRVTLEGSLERPEAEAIRIRRTRDRVAPANRLEAVVGTLEELLADAYGALLRSLAEELGPGAAKEGHAGTSLARGPHGTPLAGQGGR</sequence>
<feature type="region of interest" description="Disordered" evidence="1">
    <location>
        <begin position="33"/>
        <end position="53"/>
    </location>
</feature>
<dbReference type="RefSeq" id="WP_082432790.1">
    <property type="nucleotide sequence ID" value="NZ_FMUN01000005.1"/>
</dbReference>
<dbReference type="InterPro" id="IPR005586">
    <property type="entry name" value="ABC_trans_aux"/>
</dbReference>
<feature type="domain" description="ABC-type transport auxiliary lipoprotein component" evidence="2">
    <location>
        <begin position="34"/>
        <end position="193"/>
    </location>
</feature>
<protein>
    <submittedName>
        <fullName evidence="3">ABC-type transport auxiliary lipoprotein component</fullName>
    </submittedName>
</protein>
<dbReference type="Proteomes" id="UP000183104">
    <property type="component" value="Unassembled WGS sequence"/>
</dbReference>
<evidence type="ECO:0000259" key="2">
    <source>
        <dbReference type="Pfam" id="PF03886"/>
    </source>
</evidence>
<reference evidence="4" key="1">
    <citation type="submission" date="2016-10" db="EMBL/GenBank/DDBJ databases">
        <authorList>
            <person name="Varghese N."/>
        </authorList>
    </citation>
    <scope>NUCLEOTIDE SEQUENCE [LARGE SCALE GENOMIC DNA]</scope>
    <source>
        <strain evidence="4">HL 19</strain>
    </source>
</reference>
<name>A0A1G5FQR7_9GAMM</name>
<keyword evidence="3" id="KW-0449">Lipoprotein</keyword>
<dbReference type="Gene3D" id="3.40.50.10610">
    <property type="entry name" value="ABC-type transport auxiliary lipoprotein component"/>
    <property type="match status" value="1"/>
</dbReference>